<name>A0A0B7B128_9EUPU</name>
<gene>
    <name evidence="1" type="primary">ORF151289</name>
</gene>
<proteinExistence type="predicted"/>
<dbReference type="EMBL" id="HACG01039121">
    <property type="protein sequence ID" value="CEK85986.1"/>
    <property type="molecule type" value="Transcribed_RNA"/>
</dbReference>
<feature type="non-terminal residue" evidence="1">
    <location>
        <position position="79"/>
    </location>
</feature>
<feature type="non-terminal residue" evidence="1">
    <location>
        <position position="1"/>
    </location>
</feature>
<reference evidence="1" key="1">
    <citation type="submission" date="2014-12" db="EMBL/GenBank/DDBJ databases">
        <title>Insight into the proteome of Arion vulgaris.</title>
        <authorList>
            <person name="Aradska J."/>
            <person name="Bulat T."/>
            <person name="Smidak R."/>
            <person name="Sarate P."/>
            <person name="Gangsoo J."/>
            <person name="Sialana F."/>
            <person name="Bilban M."/>
            <person name="Lubec G."/>
        </authorList>
    </citation>
    <scope>NUCLEOTIDE SEQUENCE</scope>
    <source>
        <tissue evidence="1">Skin</tissue>
    </source>
</reference>
<organism evidence="1">
    <name type="scientific">Arion vulgaris</name>
    <dbReference type="NCBI Taxonomy" id="1028688"/>
    <lineage>
        <taxon>Eukaryota</taxon>
        <taxon>Metazoa</taxon>
        <taxon>Spiralia</taxon>
        <taxon>Lophotrochozoa</taxon>
        <taxon>Mollusca</taxon>
        <taxon>Gastropoda</taxon>
        <taxon>Heterobranchia</taxon>
        <taxon>Euthyneura</taxon>
        <taxon>Panpulmonata</taxon>
        <taxon>Eupulmonata</taxon>
        <taxon>Stylommatophora</taxon>
        <taxon>Helicina</taxon>
        <taxon>Arionoidea</taxon>
        <taxon>Arionidae</taxon>
        <taxon>Arion</taxon>
    </lineage>
</organism>
<accession>A0A0B7B128</accession>
<sequence>PIDTYSFHKRLPLLPFYQPSPMSGHTPSTFSPSFFSVFPLEFQAFFPLICCPSESYSNLSPFWHMTVHLNIIIAHVHNC</sequence>
<protein>
    <submittedName>
        <fullName evidence="1">Uncharacterized protein</fullName>
    </submittedName>
</protein>
<dbReference type="AlphaFoldDB" id="A0A0B7B128"/>
<evidence type="ECO:0000313" key="1">
    <source>
        <dbReference type="EMBL" id="CEK85986.1"/>
    </source>
</evidence>